<proteinExistence type="predicted"/>
<keyword evidence="1" id="KW-0812">Transmembrane</keyword>
<feature type="transmembrane region" description="Helical" evidence="1">
    <location>
        <begin position="60"/>
        <end position="80"/>
    </location>
</feature>
<dbReference type="RefSeq" id="WP_189575833.1">
    <property type="nucleotide sequence ID" value="NZ_BMXU01000002.1"/>
</dbReference>
<dbReference type="Proteomes" id="UP001595607">
    <property type="component" value="Unassembled WGS sequence"/>
</dbReference>
<keyword evidence="1" id="KW-0472">Membrane</keyword>
<organism evidence="2 3">
    <name type="scientific">Parvularcula lutaonensis</name>
    <dbReference type="NCBI Taxonomy" id="491923"/>
    <lineage>
        <taxon>Bacteria</taxon>
        <taxon>Pseudomonadati</taxon>
        <taxon>Pseudomonadota</taxon>
        <taxon>Alphaproteobacteria</taxon>
        <taxon>Parvularculales</taxon>
        <taxon>Parvularculaceae</taxon>
        <taxon>Parvularcula</taxon>
    </lineage>
</organism>
<feature type="transmembrane region" description="Helical" evidence="1">
    <location>
        <begin position="21"/>
        <end position="40"/>
    </location>
</feature>
<protein>
    <submittedName>
        <fullName evidence="2">DUF6463 family protein</fullName>
    </submittedName>
</protein>
<name>A0ABV7ME72_9PROT</name>
<reference evidence="3" key="1">
    <citation type="journal article" date="2019" name="Int. J. Syst. Evol. Microbiol.">
        <title>The Global Catalogue of Microorganisms (GCM) 10K type strain sequencing project: providing services to taxonomists for standard genome sequencing and annotation.</title>
        <authorList>
            <consortium name="The Broad Institute Genomics Platform"/>
            <consortium name="The Broad Institute Genome Sequencing Center for Infectious Disease"/>
            <person name="Wu L."/>
            <person name="Ma J."/>
        </authorList>
    </citation>
    <scope>NUCLEOTIDE SEQUENCE [LARGE SCALE GENOMIC DNA]</scope>
    <source>
        <strain evidence="3">KCTC 22245</strain>
    </source>
</reference>
<dbReference type="Pfam" id="PF20064">
    <property type="entry name" value="DUF6463"/>
    <property type="match status" value="1"/>
</dbReference>
<sequence>MSSHPAPSLKDRFDRQRMLKLAGPVLMAEAVGHAALGYLIHQEDFAALSGGEDLNPAVFWFTLFSAMLLVIGWLVTASHLKTGSVPGRRVAGALLIAIPVAAGVARALTPLWMLIVPGVMLLFGRSTPKLTDEKSGRKLR</sequence>
<evidence type="ECO:0000256" key="1">
    <source>
        <dbReference type="SAM" id="Phobius"/>
    </source>
</evidence>
<keyword evidence="1" id="KW-1133">Transmembrane helix</keyword>
<feature type="transmembrane region" description="Helical" evidence="1">
    <location>
        <begin position="92"/>
        <end position="115"/>
    </location>
</feature>
<dbReference type="InterPro" id="IPR045590">
    <property type="entry name" value="DUF6463"/>
</dbReference>
<accession>A0ABV7ME72</accession>
<evidence type="ECO:0000313" key="3">
    <source>
        <dbReference type="Proteomes" id="UP001595607"/>
    </source>
</evidence>
<keyword evidence="3" id="KW-1185">Reference proteome</keyword>
<dbReference type="EMBL" id="JBHRVA010000003">
    <property type="protein sequence ID" value="MFC3303353.1"/>
    <property type="molecule type" value="Genomic_DNA"/>
</dbReference>
<evidence type="ECO:0000313" key="2">
    <source>
        <dbReference type="EMBL" id="MFC3303353.1"/>
    </source>
</evidence>
<comment type="caution">
    <text evidence="2">The sequence shown here is derived from an EMBL/GenBank/DDBJ whole genome shotgun (WGS) entry which is preliminary data.</text>
</comment>
<gene>
    <name evidence="2" type="ORF">ACFONP_11490</name>
</gene>